<reference evidence="1 2" key="1">
    <citation type="submission" date="2019-10" db="EMBL/GenBank/DDBJ databases">
        <authorList>
            <person name="Palmer J.M."/>
        </authorList>
    </citation>
    <scope>NUCLEOTIDE SEQUENCE [LARGE SCALE GENOMIC DNA]</scope>
    <source>
        <strain evidence="1 2">TWF718</strain>
    </source>
</reference>
<proteinExistence type="predicted"/>
<comment type="caution">
    <text evidence="1">The sequence shown here is derived from an EMBL/GenBank/DDBJ whole genome shotgun (WGS) entry which is preliminary data.</text>
</comment>
<accession>A0AAN8MU79</accession>
<keyword evidence="2" id="KW-1185">Reference proteome</keyword>
<dbReference type="AlphaFoldDB" id="A0AAN8MU79"/>
<protein>
    <submittedName>
        <fullName evidence="1">Uncharacterized protein</fullName>
    </submittedName>
</protein>
<sequence>MPTTAMNPAASIFPPSSGVPLFKPGAVDKYFQRYQSFGYNPSSETSVLKTFKRLAISQGWSEGRRREEKGKFQTAVDVEFTERVGSGFALEDWQRLAKVIGIEPLPGSITQCRKMIEKENINIYHILHAYRRATEVMSIEDVEACKGITRFRNVAELKRYTQKHKMYYRKEYAKGSVLKGLLRRLK</sequence>
<evidence type="ECO:0000313" key="1">
    <source>
        <dbReference type="EMBL" id="KAK6336983.1"/>
    </source>
</evidence>
<dbReference type="EMBL" id="JAVHNR010000007">
    <property type="protein sequence ID" value="KAK6336983.1"/>
    <property type="molecule type" value="Genomic_DNA"/>
</dbReference>
<dbReference type="PANTHER" id="PTHR38846">
    <property type="entry name" value="C3H1-TYPE DOMAIN-CONTAINING PROTEIN"/>
    <property type="match status" value="1"/>
</dbReference>
<dbReference type="Proteomes" id="UP001313282">
    <property type="component" value="Unassembled WGS sequence"/>
</dbReference>
<dbReference type="PANTHER" id="PTHR38846:SF1">
    <property type="entry name" value="C3H1-TYPE DOMAIN-CONTAINING PROTEIN"/>
    <property type="match status" value="1"/>
</dbReference>
<organism evidence="1 2">
    <name type="scientific">Orbilia javanica</name>
    <dbReference type="NCBI Taxonomy" id="47235"/>
    <lineage>
        <taxon>Eukaryota</taxon>
        <taxon>Fungi</taxon>
        <taxon>Dikarya</taxon>
        <taxon>Ascomycota</taxon>
        <taxon>Pezizomycotina</taxon>
        <taxon>Orbiliomycetes</taxon>
        <taxon>Orbiliales</taxon>
        <taxon>Orbiliaceae</taxon>
        <taxon>Orbilia</taxon>
    </lineage>
</organism>
<evidence type="ECO:0000313" key="2">
    <source>
        <dbReference type="Proteomes" id="UP001313282"/>
    </source>
</evidence>
<name>A0AAN8MU79_9PEZI</name>
<gene>
    <name evidence="1" type="ORF">TWF718_009770</name>
</gene>